<dbReference type="Gene3D" id="3.40.640.10">
    <property type="entry name" value="Type I PLP-dependent aspartate aminotransferase-like (Major domain)"/>
    <property type="match status" value="1"/>
</dbReference>
<protein>
    <recommendedName>
        <fullName evidence="5">Glutamate-1-semialdehyde 2,1-aminomutase</fullName>
    </recommendedName>
</protein>
<dbReference type="SUPFAM" id="SSF53383">
    <property type="entry name" value="PLP-dependent transferases"/>
    <property type="match status" value="1"/>
</dbReference>
<name>A0A813JBT3_POLGL</name>
<evidence type="ECO:0000256" key="1">
    <source>
        <dbReference type="ARBA" id="ARBA00001933"/>
    </source>
</evidence>
<reference evidence="3" key="1">
    <citation type="submission" date="2021-02" db="EMBL/GenBank/DDBJ databases">
        <authorList>
            <person name="Dougan E. K."/>
            <person name="Rhodes N."/>
            <person name="Thang M."/>
            <person name="Chan C."/>
        </authorList>
    </citation>
    <scope>NUCLEOTIDE SEQUENCE</scope>
</reference>
<comment type="caution">
    <text evidence="3">The sequence shown here is derived from an EMBL/GenBank/DDBJ whole genome shotgun (WGS) entry which is preliminary data.</text>
</comment>
<dbReference type="Pfam" id="PF00202">
    <property type="entry name" value="Aminotran_3"/>
    <property type="match status" value="1"/>
</dbReference>
<dbReference type="Proteomes" id="UP000626109">
    <property type="component" value="Unassembled WGS sequence"/>
</dbReference>
<dbReference type="InterPro" id="IPR015424">
    <property type="entry name" value="PyrdxlP-dep_Trfase"/>
</dbReference>
<dbReference type="InterPro" id="IPR015422">
    <property type="entry name" value="PyrdxlP-dep_Trfase_small"/>
</dbReference>
<dbReference type="InterPro" id="IPR015421">
    <property type="entry name" value="PyrdxlP-dep_Trfase_major"/>
</dbReference>
<evidence type="ECO:0000313" key="4">
    <source>
        <dbReference type="Proteomes" id="UP000626109"/>
    </source>
</evidence>
<comment type="cofactor">
    <cofactor evidence="1">
        <name>pyridoxal 5'-phosphate</name>
        <dbReference type="ChEBI" id="CHEBI:597326"/>
    </cofactor>
</comment>
<accession>A0A813JBT3</accession>
<sequence length="298" mass="32918">MDVSGSYGVNVCGYEKYKQFIEEGWVSAKKQGLFLGSLDNTVLDNIARLRKVSGHEEVSFHMSGTEAVMCAVRVARFNTHRKLCVTFGGAYHGWWDGMQPVAGNERLPDDVLCLKDMNELSLTVIKARASEIAAVMINPLQCFHLNQSPPSDVVLSSNNRKVGPTPGYKEWLHKLADVCKTAGVVLVFDEVYTGFRLHPRGAQGAYDVKADIVVYGKTLGGGLPIGRELSDVKKAARVNYASDGLHERLLEVAGHHEKGYPIQLTSWQRAQGPFGKVTLFGEQVLQVFRTRECSPRAH</sequence>
<evidence type="ECO:0000256" key="2">
    <source>
        <dbReference type="ARBA" id="ARBA00022898"/>
    </source>
</evidence>
<keyword evidence="2" id="KW-0663">Pyridoxal phosphate</keyword>
<dbReference type="GO" id="GO:0008483">
    <property type="term" value="F:transaminase activity"/>
    <property type="evidence" value="ECO:0007669"/>
    <property type="project" value="InterPro"/>
</dbReference>
<proteinExistence type="predicted"/>
<dbReference type="AlphaFoldDB" id="A0A813JBT3"/>
<evidence type="ECO:0008006" key="5">
    <source>
        <dbReference type="Google" id="ProtNLM"/>
    </source>
</evidence>
<organism evidence="3 4">
    <name type="scientific">Polarella glacialis</name>
    <name type="common">Dinoflagellate</name>
    <dbReference type="NCBI Taxonomy" id="89957"/>
    <lineage>
        <taxon>Eukaryota</taxon>
        <taxon>Sar</taxon>
        <taxon>Alveolata</taxon>
        <taxon>Dinophyceae</taxon>
        <taxon>Suessiales</taxon>
        <taxon>Suessiaceae</taxon>
        <taxon>Polarella</taxon>
    </lineage>
</organism>
<dbReference type="InterPro" id="IPR005814">
    <property type="entry name" value="Aminotrans_3"/>
</dbReference>
<dbReference type="PROSITE" id="PS00600">
    <property type="entry name" value="AA_TRANSFER_CLASS_3"/>
    <property type="match status" value="1"/>
</dbReference>
<dbReference type="InterPro" id="IPR049704">
    <property type="entry name" value="Aminotrans_3_PPA_site"/>
</dbReference>
<gene>
    <name evidence="3" type="ORF">PGLA2088_LOCUS19579</name>
</gene>
<dbReference type="GO" id="GO:0030170">
    <property type="term" value="F:pyridoxal phosphate binding"/>
    <property type="evidence" value="ECO:0007669"/>
    <property type="project" value="InterPro"/>
</dbReference>
<dbReference type="EMBL" id="CAJNNW010025152">
    <property type="protein sequence ID" value="CAE8675860.1"/>
    <property type="molecule type" value="Genomic_DNA"/>
</dbReference>
<dbReference type="PANTHER" id="PTHR43713">
    <property type="entry name" value="GLUTAMATE-1-SEMIALDEHYDE 2,1-AMINOMUTASE"/>
    <property type="match status" value="1"/>
</dbReference>
<evidence type="ECO:0000313" key="3">
    <source>
        <dbReference type="EMBL" id="CAE8675860.1"/>
    </source>
</evidence>
<dbReference type="PANTHER" id="PTHR43713:SF3">
    <property type="entry name" value="GLUTAMATE-1-SEMIALDEHYDE 2,1-AMINOMUTASE 1, CHLOROPLASTIC-RELATED"/>
    <property type="match status" value="1"/>
</dbReference>
<dbReference type="Gene3D" id="3.90.1150.10">
    <property type="entry name" value="Aspartate Aminotransferase, domain 1"/>
    <property type="match status" value="1"/>
</dbReference>